<evidence type="ECO:0000256" key="3">
    <source>
        <dbReference type="ARBA" id="ARBA00022475"/>
    </source>
</evidence>
<dbReference type="InterPro" id="IPR049142">
    <property type="entry name" value="MS_channel_1st"/>
</dbReference>
<dbReference type="PROSITE" id="PS01246">
    <property type="entry name" value="UPF0003"/>
    <property type="match status" value="1"/>
</dbReference>
<feature type="domain" description="Mechanosensitive ion channel MscS porin" evidence="13">
    <location>
        <begin position="32"/>
        <end position="260"/>
    </location>
</feature>
<sequence>MRLIIALLLSLLLIQSVLAAPIPNESQLRQELKLAEGNKNAPNQAETVEALQSAINWLTERQESQNNSQQYQRVIDDFPKMTQELRRQLTIEEAKILPNGENLPASDLEQLILQTSSQLLEQARLLQQEQDRTREISDSLSQLPQQQTEARRALTEVQRRLQAQGNSQTTPLALAQLALLQAEEAARKAKVDELELAQLSANNRQELARMRAEVYKTRHEKIDVQLQALRNNLNSQRQREAERALEKTEQLAEQNGDLPASLRKQLQINRELSTALNDQAQQMDLISSQQRQAAAQTLQVRQALSTIIEQSQWLSASTALGETLRAQVATLPEMPKPQQLDSAMADLRVQRLRFESQLESLPQRAKEFKQDDGTPLTSAQQRIVDAQLRTQRDLLNSLLSGCDTQILELTKLKVANTQLVEALNEIQDAAHRYLFWVPDVSPMTLSYPLNVAQDLTRVLSLDTLTQFSGAFVMMVTSRETLVPLFGAVLLVIFSISSRKHYHAFLARASSRVGKVTQDEFLLTLRTVFWSILVALPLPVLWAALGFGLQNAWPYPVAVAIGEGVTATLPVLWICMISAAFAHPQGLFIVHFRWPVKQVSRAMRYYQMSIWLIVPLIMALITFDNLNDREFSNTLGRLCFILLCLALALVTNSLKRAGIPLYLDKKGSGENLINTALWGLLLSAPLIAALASTVGYLTTAQKLLARLETSVAIWFLLLVIYHIIRRWMLIQRRRIAFDRAKQRRADILAQRAKGEEESSHTPNSIEGAIEVDETEIDLDAISAQSLRLVRSILTMVALVSVIFLWSEIHSAFGFLENIKLWDVTSTVNGIDIAQPITMGAVLIAILVLIVTMQLVRNLPALLELAVLQHLDLTPGTGYAITTITKYLLLLFGAILSFSWIGIEWSKLQWVVTALSVGLGFGMQEIFSNFISGLIILFEKPIRIGDTVTIRNLTGTVTKINTRATTISDWDRKEIIVPNKAFITEQFINWSLSDTLTRVVLTVPAPAEANTEEVTKILINSAERCSLVLDNPTPEAYLVDLQQGIQIFELRIYAAEMGHRMPLRHEIHQLILAGYREHGITLPYPPFQVRTETLSRMTSNGRTPPSTPARHTTRRESGGL</sequence>
<evidence type="ECO:0000256" key="5">
    <source>
        <dbReference type="ARBA" id="ARBA00022989"/>
    </source>
</evidence>
<dbReference type="InterPro" id="IPR024393">
    <property type="entry name" value="MscS_porin"/>
</dbReference>
<feature type="transmembrane region" description="Helical" evidence="9">
    <location>
        <begin position="831"/>
        <end position="854"/>
    </location>
</feature>
<feature type="coiled-coil region" evidence="7">
    <location>
        <begin position="182"/>
        <end position="254"/>
    </location>
</feature>
<evidence type="ECO:0000256" key="10">
    <source>
        <dbReference type="SAM" id="SignalP"/>
    </source>
</evidence>
<dbReference type="InterPro" id="IPR011066">
    <property type="entry name" value="MscS_channel_C_sf"/>
</dbReference>
<dbReference type="EMBL" id="JAGQDC010000016">
    <property type="protein sequence ID" value="MCL1030807.1"/>
    <property type="molecule type" value="Genomic_DNA"/>
</dbReference>
<evidence type="ECO:0000313" key="17">
    <source>
        <dbReference type="Proteomes" id="UP001165275"/>
    </source>
</evidence>
<dbReference type="Pfam" id="PF12794">
    <property type="entry name" value="MscS_TM"/>
    <property type="match status" value="1"/>
</dbReference>
<dbReference type="RefSeq" id="WP_248946908.1">
    <property type="nucleotide sequence ID" value="NZ_CBCSGY010000011.1"/>
</dbReference>
<keyword evidence="3" id="KW-1003">Cell membrane</keyword>
<dbReference type="InterPro" id="IPR025692">
    <property type="entry name" value="MscS_IM_dom1"/>
</dbReference>
<dbReference type="Gene3D" id="3.30.70.100">
    <property type="match status" value="1"/>
</dbReference>
<feature type="transmembrane region" description="Helical" evidence="9">
    <location>
        <begin position="907"/>
        <end position="936"/>
    </location>
</feature>
<feature type="transmembrane region" description="Helical" evidence="9">
    <location>
        <begin position="702"/>
        <end position="723"/>
    </location>
</feature>
<dbReference type="InterPro" id="IPR023408">
    <property type="entry name" value="MscS_beta-dom_sf"/>
</dbReference>
<dbReference type="Gene3D" id="2.30.30.60">
    <property type="match status" value="1"/>
</dbReference>
<keyword evidence="6 9" id="KW-0472">Membrane</keyword>
<feature type="domain" description="Mechanosensitive ion channel inner membrane" evidence="12">
    <location>
        <begin position="483"/>
        <end position="820"/>
    </location>
</feature>
<gene>
    <name evidence="16" type="primary">mscM</name>
    <name evidence="16" type="ORF">KAJ71_17530</name>
</gene>
<feature type="region of interest" description="Disordered" evidence="8">
    <location>
        <begin position="1093"/>
        <end position="1118"/>
    </location>
</feature>
<evidence type="ECO:0000256" key="9">
    <source>
        <dbReference type="SAM" id="Phobius"/>
    </source>
</evidence>
<dbReference type="Gene3D" id="1.10.287.1260">
    <property type="match status" value="1"/>
</dbReference>
<dbReference type="SUPFAM" id="SSF82861">
    <property type="entry name" value="Mechanosensitive channel protein MscS (YggB), transmembrane region"/>
    <property type="match status" value="1"/>
</dbReference>
<feature type="domain" description="Mechanosensitive ion channel transmembrane helices 2/3" evidence="15">
    <location>
        <begin position="881"/>
        <end position="922"/>
    </location>
</feature>
<evidence type="ECO:0000256" key="8">
    <source>
        <dbReference type="SAM" id="MobiDB-lite"/>
    </source>
</evidence>
<dbReference type="InterPro" id="IPR010920">
    <property type="entry name" value="LSM_dom_sf"/>
</dbReference>
<feature type="signal peptide" evidence="10">
    <location>
        <begin position="1"/>
        <end position="19"/>
    </location>
</feature>
<evidence type="ECO:0000259" key="15">
    <source>
        <dbReference type="Pfam" id="PF21088"/>
    </source>
</evidence>
<evidence type="ECO:0000256" key="6">
    <source>
        <dbReference type="ARBA" id="ARBA00023136"/>
    </source>
</evidence>
<dbReference type="PANTHER" id="PTHR30347">
    <property type="entry name" value="POTASSIUM CHANNEL RELATED"/>
    <property type="match status" value="1"/>
</dbReference>
<feature type="domain" description="Mechanosensitive ion channel MscS C-terminal" evidence="14">
    <location>
        <begin position="997"/>
        <end position="1078"/>
    </location>
</feature>
<dbReference type="Pfam" id="PF00924">
    <property type="entry name" value="MS_channel_2nd"/>
    <property type="match status" value="1"/>
</dbReference>
<protein>
    <submittedName>
        <fullName evidence="16">Miniconductance mechanosensitive channel MscM</fullName>
    </submittedName>
</protein>
<dbReference type="NCBIfam" id="NF008180">
    <property type="entry name" value="PRK10929.1"/>
    <property type="match status" value="1"/>
</dbReference>
<dbReference type="InterPro" id="IPR011014">
    <property type="entry name" value="MscS_channel_TM-2"/>
</dbReference>
<feature type="transmembrane region" description="Helical" evidence="9">
    <location>
        <begin position="481"/>
        <end position="501"/>
    </location>
</feature>
<comment type="subcellular location">
    <subcellularLocation>
        <location evidence="1">Cell membrane</location>
        <topology evidence="1">Multi-pass membrane protein</topology>
    </subcellularLocation>
</comment>
<dbReference type="Pfam" id="PF21088">
    <property type="entry name" value="MS_channel_1st"/>
    <property type="match status" value="1"/>
</dbReference>
<evidence type="ECO:0000256" key="2">
    <source>
        <dbReference type="ARBA" id="ARBA00008017"/>
    </source>
</evidence>
<feature type="transmembrane region" description="Helical" evidence="9">
    <location>
        <begin position="634"/>
        <end position="653"/>
    </location>
</feature>
<dbReference type="PANTHER" id="PTHR30347:SF9">
    <property type="entry name" value="MINICONDUCTANCE MECHANOSENSITIVE CHANNEL MSCM"/>
    <property type="match status" value="1"/>
</dbReference>
<feature type="domain" description="Mechanosensitive ion channel MscS" evidence="11">
    <location>
        <begin position="924"/>
        <end position="989"/>
    </location>
</feature>
<dbReference type="SUPFAM" id="SSF82689">
    <property type="entry name" value="Mechanosensitive channel protein MscS (YggB), C-terminal domain"/>
    <property type="match status" value="1"/>
</dbReference>
<dbReference type="InterPro" id="IPR006685">
    <property type="entry name" value="MscS_channel_2nd"/>
</dbReference>
<evidence type="ECO:0000259" key="11">
    <source>
        <dbReference type="Pfam" id="PF00924"/>
    </source>
</evidence>
<feature type="transmembrane region" description="Helical" evidence="9">
    <location>
        <begin position="791"/>
        <end position="811"/>
    </location>
</feature>
<feature type="transmembrane region" description="Helical" evidence="9">
    <location>
        <begin position="522"/>
        <end position="544"/>
    </location>
</feature>
<evidence type="ECO:0000256" key="4">
    <source>
        <dbReference type="ARBA" id="ARBA00022692"/>
    </source>
</evidence>
<reference evidence="16" key="1">
    <citation type="submission" date="2021-04" db="EMBL/GenBank/DDBJ databases">
        <title>Genome sequence of Serratia sp. arafor3.</title>
        <authorList>
            <person name="Besaury L."/>
        </authorList>
    </citation>
    <scope>NUCLEOTIDE SEQUENCE</scope>
    <source>
        <strain evidence="16">Arafor3</strain>
    </source>
</reference>
<dbReference type="InterPro" id="IPR052702">
    <property type="entry name" value="MscS-like_channel"/>
</dbReference>
<evidence type="ECO:0000256" key="7">
    <source>
        <dbReference type="SAM" id="Coils"/>
    </source>
</evidence>
<feature type="transmembrane region" description="Helical" evidence="9">
    <location>
        <begin position="875"/>
        <end position="901"/>
    </location>
</feature>
<dbReference type="SUPFAM" id="SSF50182">
    <property type="entry name" value="Sm-like ribonucleoproteins"/>
    <property type="match status" value="1"/>
</dbReference>
<evidence type="ECO:0000313" key="16">
    <source>
        <dbReference type="EMBL" id="MCL1030807.1"/>
    </source>
</evidence>
<keyword evidence="17" id="KW-1185">Reference proteome</keyword>
<feature type="transmembrane region" description="Helical" evidence="9">
    <location>
        <begin position="556"/>
        <end position="581"/>
    </location>
</feature>
<accession>A0ABT0KFS5</accession>
<keyword evidence="10" id="KW-0732">Signal</keyword>
<name>A0ABT0KFS5_9GAMM</name>
<dbReference type="InterPro" id="IPR049278">
    <property type="entry name" value="MS_channel_C"/>
</dbReference>
<dbReference type="Pfam" id="PF21082">
    <property type="entry name" value="MS_channel_3rd"/>
    <property type="match status" value="1"/>
</dbReference>
<feature type="compositionally biased region" description="Polar residues" evidence="8">
    <location>
        <begin position="1093"/>
        <end position="1102"/>
    </location>
</feature>
<evidence type="ECO:0000256" key="1">
    <source>
        <dbReference type="ARBA" id="ARBA00004651"/>
    </source>
</evidence>
<dbReference type="Pfam" id="PF12795">
    <property type="entry name" value="MscS_porin"/>
    <property type="match status" value="1"/>
</dbReference>
<keyword evidence="4 9" id="KW-0812">Transmembrane</keyword>
<dbReference type="Proteomes" id="UP001165275">
    <property type="component" value="Unassembled WGS sequence"/>
</dbReference>
<evidence type="ECO:0000259" key="14">
    <source>
        <dbReference type="Pfam" id="PF21082"/>
    </source>
</evidence>
<dbReference type="InterPro" id="IPR006686">
    <property type="entry name" value="MscS_channel_CS"/>
</dbReference>
<keyword evidence="5 9" id="KW-1133">Transmembrane helix</keyword>
<comment type="similarity">
    <text evidence="2">Belongs to the MscS (TC 1.A.23) family.</text>
</comment>
<comment type="caution">
    <text evidence="16">The sequence shown here is derived from an EMBL/GenBank/DDBJ whole genome shotgun (WGS) entry which is preliminary data.</text>
</comment>
<organism evidence="16 17">
    <name type="scientific">Serratia silvae</name>
    <dbReference type="NCBI Taxonomy" id="2824122"/>
    <lineage>
        <taxon>Bacteria</taxon>
        <taxon>Pseudomonadati</taxon>
        <taxon>Pseudomonadota</taxon>
        <taxon>Gammaproteobacteria</taxon>
        <taxon>Enterobacterales</taxon>
        <taxon>Yersiniaceae</taxon>
        <taxon>Serratia</taxon>
    </lineage>
</organism>
<proteinExistence type="inferred from homology"/>
<evidence type="ECO:0000259" key="12">
    <source>
        <dbReference type="Pfam" id="PF12794"/>
    </source>
</evidence>
<keyword evidence="7" id="KW-0175">Coiled coil</keyword>
<feature type="chain" id="PRO_5046034336" evidence="10">
    <location>
        <begin position="20"/>
        <end position="1118"/>
    </location>
</feature>
<evidence type="ECO:0000259" key="13">
    <source>
        <dbReference type="Pfam" id="PF12795"/>
    </source>
</evidence>
<feature type="transmembrane region" description="Helical" evidence="9">
    <location>
        <begin position="602"/>
        <end position="622"/>
    </location>
</feature>
<feature type="transmembrane region" description="Helical" evidence="9">
    <location>
        <begin position="674"/>
        <end position="696"/>
    </location>
</feature>